<name>A0A834HYC0_RHYFE</name>
<evidence type="ECO:0000313" key="2">
    <source>
        <dbReference type="EMBL" id="KAF7263727.1"/>
    </source>
</evidence>
<evidence type="ECO:0000313" key="3">
    <source>
        <dbReference type="Proteomes" id="UP000625711"/>
    </source>
</evidence>
<sequence>MAKHSKQLAHQILKKEINELDAKIDRLNKQNEDVITETLSMYKTAQKKEKKSPNYTYEDSQLQKGKTIQEDQIPTGYRSLEKNTLRYSHQRDYRTNPNRRNETRSHLPRILLHLY</sequence>
<accession>A0A834HYC0</accession>
<comment type="caution">
    <text evidence="2">The sequence shown here is derived from an EMBL/GenBank/DDBJ whole genome shotgun (WGS) entry which is preliminary data.</text>
</comment>
<keyword evidence="1" id="KW-0175">Coiled coil</keyword>
<protein>
    <submittedName>
        <fullName evidence="2">Uncharacterized protein</fullName>
    </submittedName>
</protein>
<dbReference type="EMBL" id="JAACXV010019913">
    <property type="protein sequence ID" value="KAF7263727.1"/>
    <property type="molecule type" value="Genomic_DNA"/>
</dbReference>
<dbReference type="AlphaFoldDB" id="A0A834HYC0"/>
<proteinExistence type="predicted"/>
<dbReference type="Proteomes" id="UP000625711">
    <property type="component" value="Unassembled WGS sequence"/>
</dbReference>
<organism evidence="2 3">
    <name type="scientific">Rhynchophorus ferrugineus</name>
    <name type="common">Red palm weevil</name>
    <name type="synonym">Curculio ferrugineus</name>
    <dbReference type="NCBI Taxonomy" id="354439"/>
    <lineage>
        <taxon>Eukaryota</taxon>
        <taxon>Metazoa</taxon>
        <taxon>Ecdysozoa</taxon>
        <taxon>Arthropoda</taxon>
        <taxon>Hexapoda</taxon>
        <taxon>Insecta</taxon>
        <taxon>Pterygota</taxon>
        <taxon>Neoptera</taxon>
        <taxon>Endopterygota</taxon>
        <taxon>Coleoptera</taxon>
        <taxon>Polyphaga</taxon>
        <taxon>Cucujiformia</taxon>
        <taxon>Curculionidae</taxon>
        <taxon>Dryophthorinae</taxon>
        <taxon>Rhynchophorus</taxon>
    </lineage>
</organism>
<reference evidence="2" key="1">
    <citation type="submission" date="2020-08" db="EMBL/GenBank/DDBJ databases">
        <title>Genome sequencing and assembly of the red palm weevil Rhynchophorus ferrugineus.</title>
        <authorList>
            <person name="Dias G.B."/>
            <person name="Bergman C.M."/>
            <person name="Manee M."/>
        </authorList>
    </citation>
    <scope>NUCLEOTIDE SEQUENCE</scope>
    <source>
        <strain evidence="2">AA-2017</strain>
        <tissue evidence="2">Whole larva</tissue>
    </source>
</reference>
<keyword evidence="3" id="KW-1185">Reference proteome</keyword>
<feature type="coiled-coil region" evidence="1">
    <location>
        <begin position="10"/>
        <end position="37"/>
    </location>
</feature>
<evidence type="ECO:0000256" key="1">
    <source>
        <dbReference type="SAM" id="Coils"/>
    </source>
</evidence>
<gene>
    <name evidence="2" type="ORF">GWI33_001300</name>
</gene>